<evidence type="ECO:0000256" key="1">
    <source>
        <dbReference type="SAM" id="MobiDB-lite"/>
    </source>
</evidence>
<dbReference type="Proteomes" id="UP000309848">
    <property type="component" value="Unassembled WGS sequence"/>
</dbReference>
<comment type="caution">
    <text evidence="2">The sequence shown here is derived from an EMBL/GenBank/DDBJ whole genome shotgun (WGS) entry which is preliminary data.</text>
</comment>
<dbReference type="EMBL" id="SRXU01000006">
    <property type="protein sequence ID" value="TGX40872.1"/>
    <property type="molecule type" value="Genomic_DNA"/>
</dbReference>
<keyword evidence="3" id="KW-1185">Reference proteome</keyword>
<sequence length="66" mass="7673">MPGPWDRASPDSARARCVRSPARPRQPRAVGHWRRRTGHRRRPRGAAAIRSRRRARRDRGRAPARC</sequence>
<dbReference type="AlphaFoldDB" id="A0A4V3QW20"/>
<proteinExistence type="predicted"/>
<organism evidence="2 3">
    <name type="scientific">Sphingomonas naasensis</name>
    <dbReference type="NCBI Taxonomy" id="1344951"/>
    <lineage>
        <taxon>Bacteria</taxon>
        <taxon>Pseudomonadati</taxon>
        <taxon>Pseudomonadota</taxon>
        <taxon>Alphaproteobacteria</taxon>
        <taxon>Sphingomonadales</taxon>
        <taxon>Sphingomonadaceae</taxon>
        <taxon>Sphingomonas</taxon>
    </lineage>
</organism>
<evidence type="ECO:0000313" key="3">
    <source>
        <dbReference type="Proteomes" id="UP000309848"/>
    </source>
</evidence>
<evidence type="ECO:0000313" key="2">
    <source>
        <dbReference type="EMBL" id="TGX40872.1"/>
    </source>
</evidence>
<gene>
    <name evidence="2" type="ORF">E5A74_14625</name>
</gene>
<name>A0A4V3QW20_9SPHN</name>
<feature type="compositionally biased region" description="Basic residues" evidence="1">
    <location>
        <begin position="31"/>
        <end position="66"/>
    </location>
</feature>
<feature type="region of interest" description="Disordered" evidence="1">
    <location>
        <begin position="1"/>
        <end position="66"/>
    </location>
</feature>
<accession>A0A4V3QW20</accession>
<reference evidence="2 3" key="1">
    <citation type="submission" date="2019-04" db="EMBL/GenBank/DDBJ databases">
        <title>Sphingomonas psychrotolerans sp. nov., isolated from soil in the Tianshan Mountains, Xinjiang, China.</title>
        <authorList>
            <person name="Luo Y."/>
            <person name="Sheng H."/>
        </authorList>
    </citation>
    <scope>NUCLEOTIDE SEQUENCE [LARGE SCALE GENOMIC DNA]</scope>
    <source>
        <strain evidence="2 3">KIS18-15</strain>
    </source>
</reference>
<protein>
    <submittedName>
        <fullName evidence="2">Uncharacterized protein</fullName>
    </submittedName>
</protein>